<feature type="transmembrane region" description="Helical" evidence="1">
    <location>
        <begin position="191"/>
        <end position="215"/>
    </location>
</feature>
<keyword evidence="1" id="KW-0812">Transmembrane</keyword>
<feature type="transmembrane region" description="Helical" evidence="1">
    <location>
        <begin position="146"/>
        <end position="179"/>
    </location>
</feature>
<protein>
    <submittedName>
        <fullName evidence="2">Uncharacterized protein</fullName>
    </submittedName>
</protein>
<accession>A0A810QEF3</accession>
<feature type="transmembrane region" description="Helical" evidence="1">
    <location>
        <begin position="51"/>
        <end position="73"/>
    </location>
</feature>
<feature type="transmembrane region" description="Helical" evidence="1">
    <location>
        <begin position="99"/>
        <end position="126"/>
    </location>
</feature>
<organism evidence="2 3">
    <name type="scientific">Pusillibacter faecalis</name>
    <dbReference type="NCBI Taxonomy" id="2714358"/>
    <lineage>
        <taxon>Bacteria</taxon>
        <taxon>Bacillati</taxon>
        <taxon>Bacillota</taxon>
        <taxon>Clostridia</taxon>
        <taxon>Eubacteriales</taxon>
        <taxon>Oscillospiraceae</taxon>
        <taxon>Pusillibacter</taxon>
    </lineage>
</organism>
<feature type="transmembrane region" description="Helical" evidence="1">
    <location>
        <begin position="235"/>
        <end position="263"/>
    </location>
</feature>
<evidence type="ECO:0000313" key="2">
    <source>
        <dbReference type="EMBL" id="BCK84051.1"/>
    </source>
</evidence>
<dbReference type="RefSeq" id="WP_187029914.1">
    <property type="nucleotide sequence ID" value="NZ_AP023420.1"/>
</dbReference>
<name>A0A810QEF3_9FIRM</name>
<keyword evidence="3" id="KW-1185">Reference proteome</keyword>
<dbReference type="AlphaFoldDB" id="A0A810QEF3"/>
<evidence type="ECO:0000313" key="3">
    <source>
        <dbReference type="Proteomes" id="UP000679848"/>
    </source>
</evidence>
<sequence>MLIKLMKHEFRATGRIMLPLYLVLLVTAVGANFTTRGLLSTQYKLLDVLGALLVMAFVVAIMGVCVMSMVVMVQRFYKNLLGDEGYVMMTLPVSVHQQIWAKIIVSTVWFAATLFMVMLACLVMAYDVGLVSQFFQALFDLFHQLTAYYALNGAALAVEFLALCFVGSAAMCLQFYAALAVGHSRPNHKMAWSVGCFFLFQFIMQMLVSALVIFADATGLDFFLSAQIIHLEGMAAMHAAMLVMIVSVALYGAVFYMVTTYFLKKHLNLE</sequence>
<keyword evidence="1" id="KW-1133">Transmembrane helix</keyword>
<reference evidence="2" key="1">
    <citation type="submission" date="2020-09" db="EMBL/GenBank/DDBJ databases">
        <title>New species isolated from human feces.</title>
        <authorList>
            <person name="Kitahara M."/>
            <person name="Shigeno Y."/>
            <person name="Shime M."/>
            <person name="Matsumoto Y."/>
            <person name="Nakamura S."/>
            <person name="Motooka D."/>
            <person name="Fukuoka S."/>
            <person name="Nishikawa H."/>
            <person name="Benno Y."/>
        </authorList>
    </citation>
    <scope>NUCLEOTIDE SEQUENCE</scope>
    <source>
        <strain evidence="2">MM59</strain>
    </source>
</reference>
<proteinExistence type="predicted"/>
<evidence type="ECO:0000256" key="1">
    <source>
        <dbReference type="SAM" id="Phobius"/>
    </source>
</evidence>
<gene>
    <name evidence="2" type="ORF">MM59RIKEN_13700</name>
</gene>
<dbReference type="EMBL" id="AP023420">
    <property type="protein sequence ID" value="BCK84051.1"/>
    <property type="molecule type" value="Genomic_DNA"/>
</dbReference>
<keyword evidence="1" id="KW-0472">Membrane</keyword>
<dbReference type="KEGG" id="pfaa:MM59RIKEN_13700"/>
<dbReference type="Proteomes" id="UP000679848">
    <property type="component" value="Chromosome"/>
</dbReference>
<feature type="transmembrane region" description="Helical" evidence="1">
    <location>
        <begin position="12"/>
        <end position="31"/>
    </location>
</feature>